<feature type="compositionally biased region" description="Basic residues" evidence="1">
    <location>
        <begin position="1"/>
        <end position="10"/>
    </location>
</feature>
<dbReference type="AlphaFoldDB" id="A0A2S9INK6"/>
<organism evidence="2 3">
    <name type="scientific">Phyllobacterium phragmitis</name>
    <dbReference type="NCBI Taxonomy" id="2670329"/>
    <lineage>
        <taxon>Bacteria</taxon>
        <taxon>Pseudomonadati</taxon>
        <taxon>Pseudomonadota</taxon>
        <taxon>Alphaproteobacteria</taxon>
        <taxon>Hyphomicrobiales</taxon>
        <taxon>Phyllobacteriaceae</taxon>
        <taxon>Phyllobacterium</taxon>
    </lineage>
</organism>
<reference evidence="2 3" key="1">
    <citation type="submission" date="2018-02" db="EMBL/GenBank/DDBJ databases">
        <title>The draft genome of Phyllobacterium sp. 1N-3.</title>
        <authorList>
            <person name="Liu L."/>
            <person name="Li L."/>
            <person name="Zhang X."/>
            <person name="Wang T."/>
            <person name="Liang L."/>
        </authorList>
    </citation>
    <scope>NUCLEOTIDE SEQUENCE [LARGE SCALE GENOMIC DNA]</scope>
    <source>
        <strain evidence="2 3">1N-3</strain>
    </source>
</reference>
<evidence type="ECO:0000256" key="1">
    <source>
        <dbReference type="SAM" id="MobiDB-lite"/>
    </source>
</evidence>
<keyword evidence="3" id="KW-1185">Reference proteome</keyword>
<feature type="region of interest" description="Disordered" evidence="1">
    <location>
        <begin position="101"/>
        <end position="126"/>
    </location>
</feature>
<dbReference type="Proteomes" id="UP000239434">
    <property type="component" value="Unassembled WGS sequence"/>
</dbReference>
<name>A0A2S9INK6_9HYPH</name>
<gene>
    <name evidence="2" type="ORF">C5748_18335</name>
</gene>
<protein>
    <recommendedName>
        <fullName evidence="4">DUF5681 domain-containing protein</fullName>
    </recommendedName>
</protein>
<accession>A0A2S9INK6</accession>
<evidence type="ECO:0008006" key="4">
    <source>
        <dbReference type="Google" id="ProtNLM"/>
    </source>
</evidence>
<evidence type="ECO:0000313" key="3">
    <source>
        <dbReference type="Proteomes" id="UP000239434"/>
    </source>
</evidence>
<dbReference type="EMBL" id="PVBR01000014">
    <property type="protein sequence ID" value="PRD42110.1"/>
    <property type="molecule type" value="Genomic_DNA"/>
</dbReference>
<feature type="region of interest" description="Disordered" evidence="1">
    <location>
        <begin position="1"/>
        <end position="30"/>
    </location>
</feature>
<comment type="caution">
    <text evidence="2">The sequence shown here is derived from an EMBL/GenBank/DDBJ whole genome shotgun (WGS) entry which is preliminary data.</text>
</comment>
<evidence type="ECO:0000313" key="2">
    <source>
        <dbReference type="EMBL" id="PRD42110.1"/>
    </source>
</evidence>
<proteinExistence type="predicted"/>
<sequence>MARGGKRIGAGRKPGAATKRTRAIADQASAEGMTPLEVMLKAMREHADKKDWDAAASVAKDAAPYMHAKLASVQHSGPKGGPIQTIDLSNVSADDLERLESLFGPLAGGSGGDDEGDTSGKGTPAG</sequence>